<dbReference type="AlphaFoldDB" id="A0AA35W5K6"/>
<feature type="region of interest" description="Disordered" evidence="1">
    <location>
        <begin position="113"/>
        <end position="138"/>
    </location>
</feature>
<feature type="compositionally biased region" description="Low complexity" evidence="1">
    <location>
        <begin position="64"/>
        <end position="80"/>
    </location>
</feature>
<feature type="compositionally biased region" description="Polar residues" evidence="1">
    <location>
        <begin position="305"/>
        <end position="315"/>
    </location>
</feature>
<evidence type="ECO:0000313" key="3">
    <source>
        <dbReference type="EMBL" id="CAI8000271.1"/>
    </source>
</evidence>
<organism evidence="3 4">
    <name type="scientific">Geodia barretti</name>
    <name type="common">Barrett's horny sponge</name>
    <dbReference type="NCBI Taxonomy" id="519541"/>
    <lineage>
        <taxon>Eukaryota</taxon>
        <taxon>Metazoa</taxon>
        <taxon>Porifera</taxon>
        <taxon>Demospongiae</taxon>
        <taxon>Heteroscleromorpha</taxon>
        <taxon>Tetractinellida</taxon>
        <taxon>Astrophorina</taxon>
        <taxon>Geodiidae</taxon>
        <taxon>Geodia</taxon>
    </lineage>
</organism>
<dbReference type="CDD" id="cd17039">
    <property type="entry name" value="Ubl_ubiquitin_like"/>
    <property type="match status" value="1"/>
</dbReference>
<dbReference type="PROSITE" id="PS50053">
    <property type="entry name" value="UBIQUITIN_2"/>
    <property type="match status" value="1"/>
</dbReference>
<accession>A0AA35W5K6</accession>
<reference evidence="3" key="1">
    <citation type="submission" date="2023-03" db="EMBL/GenBank/DDBJ databases">
        <authorList>
            <person name="Steffen K."/>
            <person name="Cardenas P."/>
        </authorList>
    </citation>
    <scope>NUCLEOTIDE SEQUENCE</scope>
</reference>
<dbReference type="SUPFAM" id="SSF54236">
    <property type="entry name" value="Ubiquitin-like"/>
    <property type="match status" value="1"/>
</dbReference>
<protein>
    <recommendedName>
        <fullName evidence="2">Ubiquitin-like domain-containing protein</fullName>
    </recommendedName>
</protein>
<dbReference type="Gene3D" id="3.10.20.90">
    <property type="entry name" value="Phosphatidylinositol 3-kinase Catalytic Subunit, Chain A, domain 1"/>
    <property type="match status" value="1"/>
</dbReference>
<dbReference type="InterPro" id="IPR029071">
    <property type="entry name" value="Ubiquitin-like_domsf"/>
</dbReference>
<feature type="region of interest" description="Disordered" evidence="1">
    <location>
        <begin position="277"/>
        <end position="317"/>
    </location>
</feature>
<proteinExistence type="predicted"/>
<sequence>TVLELKTKLVHHWCWLKYFTYQLHFSKTTLEDNETLGHYGITDESVVHLEITSPNDTPQEAVWLPSSTSSLPQPSSQPSLDQRARAITGVVIASIVGVGRKWFKKITNMGRQRTEAPELSQRDQLNDDPRVKEQSQMEDDTKRTLVLNLWPDGDELEELLYDGNPGTIPESAKKDAHQLTALIMKDNCQFFYLVRRVSREELRTTNETAWELLRDFNTRSFPSKVLHKFIDVWVFDENEVEGGFPELVPGPILTVNVSLNKWRGNMKGCAQWVRSKARTNIDSPDGRFSPSHTLSATESPPRVSSVLTNSDQNHTPGLVPEAAEVQTAAAPELRQSPGPHPPLYQQPRNQDSSQTPHQQSPPKQLPPPYNNGTHPETDTGGFLKEILYVLKDIRTSGGRTATAAEQSAQNTSLMRERQGETLALTEEIHDTVTAPSEDTHEAT</sequence>
<evidence type="ECO:0000256" key="1">
    <source>
        <dbReference type="SAM" id="MobiDB-lite"/>
    </source>
</evidence>
<evidence type="ECO:0000313" key="4">
    <source>
        <dbReference type="Proteomes" id="UP001174909"/>
    </source>
</evidence>
<gene>
    <name evidence="3" type="ORF">GBAR_LOCUS2883</name>
</gene>
<keyword evidence="4" id="KW-1185">Reference proteome</keyword>
<name>A0AA35W5K6_GEOBA</name>
<comment type="caution">
    <text evidence="3">The sequence shown here is derived from an EMBL/GenBank/DDBJ whole genome shotgun (WGS) entry which is preliminary data.</text>
</comment>
<feature type="domain" description="Ubiquitin-like" evidence="2">
    <location>
        <begin position="1"/>
        <end position="56"/>
    </location>
</feature>
<feature type="non-terminal residue" evidence="3">
    <location>
        <position position="443"/>
    </location>
</feature>
<dbReference type="InterPro" id="IPR000626">
    <property type="entry name" value="Ubiquitin-like_dom"/>
</dbReference>
<feature type="region of interest" description="Disordered" evidence="1">
    <location>
        <begin position="332"/>
        <end position="379"/>
    </location>
</feature>
<feature type="region of interest" description="Disordered" evidence="1">
    <location>
        <begin position="57"/>
        <end position="82"/>
    </location>
</feature>
<evidence type="ECO:0000259" key="2">
    <source>
        <dbReference type="PROSITE" id="PS50053"/>
    </source>
</evidence>
<feature type="compositionally biased region" description="Polar residues" evidence="1">
    <location>
        <begin position="346"/>
        <end position="362"/>
    </location>
</feature>
<dbReference type="Proteomes" id="UP001174909">
    <property type="component" value="Unassembled WGS sequence"/>
</dbReference>
<dbReference type="EMBL" id="CASHTH010000396">
    <property type="protein sequence ID" value="CAI8000271.1"/>
    <property type="molecule type" value="Genomic_DNA"/>
</dbReference>